<dbReference type="Proteomes" id="UP000658980">
    <property type="component" value="Unassembled WGS sequence"/>
</dbReference>
<evidence type="ECO:0008006" key="3">
    <source>
        <dbReference type="Google" id="ProtNLM"/>
    </source>
</evidence>
<gene>
    <name evidence="1" type="ORF">H9630_06660</name>
</gene>
<proteinExistence type="predicted"/>
<comment type="caution">
    <text evidence="1">The sequence shown here is derived from an EMBL/GenBank/DDBJ whole genome shotgun (WGS) entry which is preliminary data.</text>
</comment>
<sequence>MVKQVKSSFKLYQKFNSNSESTLFELVSGKNNETKQTKCLAFLISKSPTVLSKILKISNIKNTLKNIESLKNYNYDFYRVDAEMISEGTPRIRRDITISFYKENKMKFVIVIEAKSVLIKNVNRLTPQLEQYLDKRHYSLDTPVPIVGVALSKYPYIFSTEKNHFISITWLEIINILYELRKTHITDYEDFLIDEYFKFITGVDTEMKFFEQEVLSVSASTSFDSIVKYHIHGCPHNQRGYKYKDTLFITFRKSGVMNKLYKIEEVLVVDTSFASYETELKKSHPHVANRILDYMKEEDVKNNWLKNAKTKIYRFYVLSKKESIELLHKPRIPNSSVRNGIYFNLSELLDTTIPFVKTSSKIQV</sequence>
<reference evidence="1 2" key="1">
    <citation type="submission" date="2020-08" db="EMBL/GenBank/DDBJ databases">
        <title>A Genomic Blueprint of the Chicken Gut Microbiome.</title>
        <authorList>
            <person name="Gilroy R."/>
            <person name="Ravi A."/>
            <person name="Getino M."/>
            <person name="Pursley I."/>
            <person name="Horton D.L."/>
            <person name="Alikhan N.-F."/>
            <person name="Baker D."/>
            <person name="Gharbi K."/>
            <person name="Hall N."/>
            <person name="Watson M."/>
            <person name="Adriaenssens E.M."/>
            <person name="Foster-Nyarko E."/>
            <person name="Jarju S."/>
            <person name="Secka A."/>
            <person name="Antonio M."/>
            <person name="Oren A."/>
            <person name="Chaudhuri R."/>
            <person name="La Ragione R.M."/>
            <person name="Hildebrand F."/>
            <person name="Pallen M.J."/>
        </authorList>
    </citation>
    <scope>NUCLEOTIDE SEQUENCE [LARGE SCALE GENOMIC DNA]</scope>
    <source>
        <strain evidence="1 2">Sa1BUA13</strain>
    </source>
</reference>
<dbReference type="RefSeq" id="WP_191714725.1">
    <property type="nucleotide sequence ID" value="NZ_JACSPU010000002.1"/>
</dbReference>
<protein>
    <recommendedName>
        <fullName evidence="3">PD-(D/E)XK nuclease superfamily protein</fullName>
    </recommendedName>
</protein>
<organism evidence="1 2">
    <name type="scientific">Planococcus wigleyi</name>
    <dbReference type="NCBI Taxonomy" id="2762216"/>
    <lineage>
        <taxon>Bacteria</taxon>
        <taxon>Bacillati</taxon>
        <taxon>Bacillota</taxon>
        <taxon>Bacilli</taxon>
        <taxon>Bacillales</taxon>
        <taxon>Caryophanaceae</taxon>
        <taxon>Planococcus</taxon>
    </lineage>
</organism>
<evidence type="ECO:0000313" key="1">
    <source>
        <dbReference type="EMBL" id="MBD8014497.1"/>
    </source>
</evidence>
<accession>A0ABR8WBW6</accession>
<name>A0ABR8WBW6_9BACL</name>
<keyword evidence="2" id="KW-1185">Reference proteome</keyword>
<evidence type="ECO:0000313" key="2">
    <source>
        <dbReference type="Proteomes" id="UP000658980"/>
    </source>
</evidence>
<dbReference type="EMBL" id="JACSPU010000002">
    <property type="protein sequence ID" value="MBD8014497.1"/>
    <property type="molecule type" value="Genomic_DNA"/>
</dbReference>